<evidence type="ECO:0000256" key="1">
    <source>
        <dbReference type="SAM" id="MobiDB-lite"/>
    </source>
</evidence>
<dbReference type="AlphaFoldDB" id="Q0RIJ6"/>
<dbReference type="KEGG" id="fal:FRAAL4030"/>
<keyword evidence="3" id="KW-1185">Reference proteome</keyword>
<sequence>MTTPPGPAPVRPVEAQLADLICADPDLLHAEFDAIISAGWDSDVPTGRPGRPPVPGPASPGPPPTACRPHPHPSGPPVARRPQRRAGQRAPPSSPNPDIEAAARRRET</sequence>
<proteinExistence type="predicted"/>
<gene>
    <name evidence="2" type="ordered locus">FRAAL4030</name>
</gene>
<feature type="region of interest" description="Disordered" evidence="1">
    <location>
        <begin position="40"/>
        <end position="108"/>
    </location>
</feature>
<accession>Q0RIJ6</accession>
<dbReference type="EMBL" id="CT573213">
    <property type="protein sequence ID" value="CAJ62672.1"/>
    <property type="molecule type" value="Genomic_DNA"/>
</dbReference>
<dbReference type="STRING" id="326424.FRAAL4030"/>
<dbReference type="Proteomes" id="UP000000657">
    <property type="component" value="Chromosome"/>
</dbReference>
<reference evidence="2 3" key="1">
    <citation type="journal article" date="2007" name="Genome Res.">
        <title>Genome characteristics of facultatively symbiotic Frankia sp. strains reflect host range and host plant biogeography.</title>
        <authorList>
            <person name="Normand P."/>
            <person name="Lapierre P."/>
            <person name="Tisa L.S."/>
            <person name="Gogarten J.P."/>
            <person name="Alloisio N."/>
            <person name="Bagnarol E."/>
            <person name="Bassi C.A."/>
            <person name="Berry A.M."/>
            <person name="Bickhart D.M."/>
            <person name="Choisne N."/>
            <person name="Couloux A."/>
            <person name="Cournoyer B."/>
            <person name="Cruveiller S."/>
            <person name="Daubin V."/>
            <person name="Demange N."/>
            <person name="Francino M.P."/>
            <person name="Goltsman E."/>
            <person name="Huang Y."/>
            <person name="Kopp O.R."/>
            <person name="Labarre L."/>
            <person name="Lapidus A."/>
            <person name="Lavire C."/>
            <person name="Marechal J."/>
            <person name="Martinez M."/>
            <person name="Mastronunzio J.E."/>
            <person name="Mullin B.C."/>
            <person name="Niemann J."/>
            <person name="Pujic P."/>
            <person name="Rawnsley T."/>
            <person name="Rouy Z."/>
            <person name="Schenowitz C."/>
            <person name="Sellstedt A."/>
            <person name="Tavares F."/>
            <person name="Tomkins J.P."/>
            <person name="Vallenet D."/>
            <person name="Valverde C."/>
            <person name="Wall L.G."/>
            <person name="Wang Y."/>
            <person name="Medigue C."/>
            <person name="Benson D.R."/>
        </authorList>
    </citation>
    <scope>NUCLEOTIDE SEQUENCE [LARGE SCALE GENOMIC DNA]</scope>
    <source>
        <strain evidence="3">DSM 45986 / CECT 9034 / ACN14a</strain>
    </source>
</reference>
<feature type="compositionally biased region" description="Pro residues" evidence="1">
    <location>
        <begin position="50"/>
        <end position="76"/>
    </location>
</feature>
<organism evidence="2 3">
    <name type="scientific">Frankia alni (strain DSM 45986 / CECT 9034 / ACN14a)</name>
    <dbReference type="NCBI Taxonomy" id="326424"/>
    <lineage>
        <taxon>Bacteria</taxon>
        <taxon>Bacillati</taxon>
        <taxon>Actinomycetota</taxon>
        <taxon>Actinomycetes</taxon>
        <taxon>Frankiales</taxon>
        <taxon>Frankiaceae</taxon>
        <taxon>Frankia</taxon>
    </lineage>
</organism>
<protein>
    <submittedName>
        <fullName evidence="2">Uncharacterized protein</fullName>
    </submittedName>
</protein>
<dbReference type="HOGENOM" id="CLU_2193121_0_0_11"/>
<evidence type="ECO:0000313" key="2">
    <source>
        <dbReference type="EMBL" id="CAJ62672.1"/>
    </source>
</evidence>
<name>Q0RIJ6_FRAAA</name>
<evidence type="ECO:0000313" key="3">
    <source>
        <dbReference type="Proteomes" id="UP000000657"/>
    </source>
</evidence>